<dbReference type="SUPFAM" id="SSF46689">
    <property type="entry name" value="Homeodomain-like"/>
    <property type="match status" value="1"/>
</dbReference>
<name>A0ABT0V0H5_9ACTN</name>
<evidence type="ECO:0000313" key="1">
    <source>
        <dbReference type="EMBL" id="MCM2394348.1"/>
    </source>
</evidence>
<dbReference type="Proteomes" id="UP001431429">
    <property type="component" value="Unassembled WGS sequence"/>
</dbReference>
<accession>A0ABT0V0H5</accession>
<protein>
    <recommendedName>
        <fullName evidence="3">Helix-turn-helix domain-containing protein</fullName>
    </recommendedName>
</protein>
<evidence type="ECO:0000313" key="2">
    <source>
        <dbReference type="Proteomes" id="UP001431429"/>
    </source>
</evidence>
<dbReference type="EMBL" id="JAMQAW010000118">
    <property type="protein sequence ID" value="MCM2394348.1"/>
    <property type="molecule type" value="Genomic_DNA"/>
</dbReference>
<gene>
    <name evidence="1" type="ORF">NBG84_39815</name>
</gene>
<sequence>MPPRIPADTRAAILADIQAGHLSCRAIAKAHGVSPSTVSKLAADAIPVDAFERSQTKKATEAATADAASRRAVLGTAWLSLAEEAVAQARAELADARADKAATIAGIATDKHLALDKHGVDPHGLSAVDAWLTAMTGEDDT</sequence>
<dbReference type="InterPro" id="IPR009057">
    <property type="entry name" value="Homeodomain-like_sf"/>
</dbReference>
<comment type="caution">
    <text evidence="1">The sequence shown here is derived from an EMBL/GenBank/DDBJ whole genome shotgun (WGS) entry which is preliminary data.</text>
</comment>
<proteinExistence type="predicted"/>
<keyword evidence="2" id="KW-1185">Reference proteome</keyword>
<dbReference type="RefSeq" id="WP_250924627.1">
    <property type="nucleotide sequence ID" value="NZ_JAMQAW010000118.1"/>
</dbReference>
<evidence type="ECO:0008006" key="3">
    <source>
        <dbReference type="Google" id="ProtNLM"/>
    </source>
</evidence>
<reference evidence="1" key="1">
    <citation type="submission" date="2022-06" db="EMBL/GenBank/DDBJ databases">
        <title>Genome public.</title>
        <authorList>
            <person name="Sun Q."/>
        </authorList>
    </citation>
    <scope>NUCLEOTIDE SEQUENCE</scope>
    <source>
        <strain evidence="1">CWNU-1</strain>
    </source>
</reference>
<organism evidence="1 2">
    <name type="scientific">Streptomyces albipurpureus</name>
    <dbReference type="NCBI Taxonomy" id="2897419"/>
    <lineage>
        <taxon>Bacteria</taxon>
        <taxon>Bacillati</taxon>
        <taxon>Actinomycetota</taxon>
        <taxon>Actinomycetes</taxon>
        <taxon>Kitasatosporales</taxon>
        <taxon>Streptomycetaceae</taxon>
        <taxon>Streptomyces</taxon>
    </lineage>
</organism>